<keyword evidence="1" id="KW-0472">Membrane</keyword>
<name>A0A0S3RRF1_PHAAN</name>
<keyword evidence="1" id="KW-1133">Transmembrane helix</keyword>
<keyword evidence="3" id="KW-1185">Reference proteome</keyword>
<dbReference type="AlphaFoldDB" id="A0A0S3RRF1"/>
<keyword evidence="1" id="KW-0812">Transmembrane</keyword>
<dbReference type="Proteomes" id="UP000291084">
    <property type="component" value="Chromosome 4"/>
</dbReference>
<organism evidence="2 3">
    <name type="scientific">Vigna angularis var. angularis</name>
    <dbReference type="NCBI Taxonomy" id="157739"/>
    <lineage>
        <taxon>Eukaryota</taxon>
        <taxon>Viridiplantae</taxon>
        <taxon>Streptophyta</taxon>
        <taxon>Embryophyta</taxon>
        <taxon>Tracheophyta</taxon>
        <taxon>Spermatophyta</taxon>
        <taxon>Magnoliopsida</taxon>
        <taxon>eudicotyledons</taxon>
        <taxon>Gunneridae</taxon>
        <taxon>Pentapetalae</taxon>
        <taxon>rosids</taxon>
        <taxon>fabids</taxon>
        <taxon>Fabales</taxon>
        <taxon>Fabaceae</taxon>
        <taxon>Papilionoideae</taxon>
        <taxon>50 kb inversion clade</taxon>
        <taxon>NPAAA clade</taxon>
        <taxon>indigoferoid/millettioid clade</taxon>
        <taxon>Phaseoleae</taxon>
        <taxon>Vigna</taxon>
    </lineage>
</organism>
<feature type="transmembrane region" description="Helical" evidence="1">
    <location>
        <begin position="53"/>
        <end position="74"/>
    </location>
</feature>
<gene>
    <name evidence="2" type="primary">Vigan.04G026500</name>
    <name evidence="2" type="ORF">VIGAN_04026500</name>
</gene>
<evidence type="ECO:0000313" key="2">
    <source>
        <dbReference type="EMBL" id="BAT83156.1"/>
    </source>
</evidence>
<accession>A0A0S3RRF1</accession>
<protein>
    <submittedName>
        <fullName evidence="2">Uncharacterized protein</fullName>
    </submittedName>
</protein>
<reference evidence="2 3" key="1">
    <citation type="journal article" date="2015" name="Sci. Rep.">
        <title>The power of single molecule real-time sequencing technology in the de novo assembly of a eukaryotic genome.</title>
        <authorList>
            <person name="Sakai H."/>
            <person name="Naito K."/>
            <person name="Ogiso-Tanaka E."/>
            <person name="Takahashi Y."/>
            <person name="Iseki K."/>
            <person name="Muto C."/>
            <person name="Satou K."/>
            <person name="Teruya K."/>
            <person name="Shiroma A."/>
            <person name="Shimoji M."/>
            <person name="Hirano T."/>
            <person name="Itoh T."/>
            <person name="Kaga A."/>
            <person name="Tomooka N."/>
        </authorList>
    </citation>
    <scope>NUCLEOTIDE SEQUENCE [LARGE SCALE GENOMIC DNA]</scope>
    <source>
        <strain evidence="3">cv. Shumari</strain>
    </source>
</reference>
<evidence type="ECO:0000313" key="3">
    <source>
        <dbReference type="Proteomes" id="UP000291084"/>
    </source>
</evidence>
<proteinExistence type="predicted"/>
<dbReference type="EMBL" id="AP015037">
    <property type="protein sequence ID" value="BAT83156.1"/>
    <property type="molecule type" value="Genomic_DNA"/>
</dbReference>
<sequence length="101" mass="11506">MFCGFFSGNKNSCVPYGGTSRTNENEASSLPVGQNAYKDGYSVMQVCDASMCYTVLGFLWECIILVHCLIFLIFKSSNKNESMDFSCFYLFYKLFILKYSK</sequence>
<evidence type="ECO:0000256" key="1">
    <source>
        <dbReference type="SAM" id="Phobius"/>
    </source>
</evidence>